<dbReference type="InterPro" id="IPR011009">
    <property type="entry name" value="Kinase-like_dom_sf"/>
</dbReference>
<keyword evidence="3" id="KW-0418">Kinase</keyword>
<protein>
    <recommendedName>
        <fullName evidence="9">Protein kinase domain-containing protein</fullName>
    </recommendedName>
</protein>
<keyword evidence="11" id="KW-1185">Reference proteome</keyword>
<dbReference type="Gene3D" id="1.10.510.10">
    <property type="entry name" value="Transferase(Phosphotransferase) domain 1"/>
    <property type="match status" value="1"/>
</dbReference>
<dbReference type="PROSITE" id="PS00108">
    <property type="entry name" value="PROTEIN_KINASE_ST"/>
    <property type="match status" value="1"/>
</dbReference>
<dbReference type="Proteomes" id="UP000009022">
    <property type="component" value="Unassembled WGS sequence"/>
</dbReference>
<dbReference type="OrthoDB" id="1405469at2759"/>
<reference evidence="10 11" key="1">
    <citation type="journal article" date="2008" name="Nature">
        <title>The Trichoplax genome and the nature of placozoans.</title>
        <authorList>
            <person name="Srivastava M."/>
            <person name="Begovic E."/>
            <person name="Chapman J."/>
            <person name="Putnam N.H."/>
            <person name="Hellsten U."/>
            <person name="Kawashima T."/>
            <person name="Kuo A."/>
            <person name="Mitros T."/>
            <person name="Salamov A."/>
            <person name="Carpenter M.L."/>
            <person name="Signorovitch A.Y."/>
            <person name="Moreno M.A."/>
            <person name="Kamm K."/>
            <person name="Grimwood J."/>
            <person name="Schmutz J."/>
            <person name="Shapiro H."/>
            <person name="Grigoriev I.V."/>
            <person name="Buss L.W."/>
            <person name="Schierwater B."/>
            <person name="Dellaporta S.L."/>
            <person name="Rokhsar D.S."/>
        </authorList>
    </citation>
    <scope>NUCLEOTIDE SEQUENCE [LARGE SCALE GENOMIC DNA]</scope>
    <source>
        <strain evidence="10 11">Grell-BS-1999</strain>
    </source>
</reference>
<dbReference type="GO" id="GO:0004694">
    <property type="term" value="F:eukaryotic translation initiation factor 2alpha kinase activity"/>
    <property type="evidence" value="ECO:0000318"/>
    <property type="project" value="GO_Central"/>
</dbReference>
<proteinExistence type="inferred from homology"/>
<dbReference type="GO" id="GO:0005737">
    <property type="term" value="C:cytoplasm"/>
    <property type="evidence" value="ECO:0000318"/>
    <property type="project" value="GO_Central"/>
</dbReference>
<evidence type="ECO:0000256" key="8">
    <source>
        <dbReference type="SAM" id="MobiDB-lite"/>
    </source>
</evidence>
<dbReference type="CTD" id="6752726"/>
<evidence type="ECO:0000313" key="10">
    <source>
        <dbReference type="EMBL" id="EDV25971.1"/>
    </source>
</evidence>
<dbReference type="FunCoup" id="B3RVC8">
    <property type="interactions" value="1871"/>
</dbReference>
<dbReference type="PROSITE" id="PS00107">
    <property type="entry name" value="PROTEIN_KINASE_ATP"/>
    <property type="match status" value="1"/>
</dbReference>
<dbReference type="eggNOG" id="KOG1035">
    <property type="taxonomic scope" value="Eukaryota"/>
</dbReference>
<keyword evidence="2 6" id="KW-0547">Nucleotide-binding</keyword>
<dbReference type="HOGENOM" id="CLU_000288_134_1_1"/>
<dbReference type="OMA" id="WDWIADR"/>
<dbReference type="EMBL" id="DS985244">
    <property type="protein sequence ID" value="EDV25971.1"/>
    <property type="molecule type" value="Genomic_DNA"/>
</dbReference>
<feature type="binding site" evidence="6">
    <location>
        <position position="228"/>
    </location>
    <ligand>
        <name>ATP</name>
        <dbReference type="ChEBI" id="CHEBI:30616"/>
    </ligand>
</feature>
<dbReference type="eggNOG" id="KOG1033">
    <property type="taxonomic scope" value="Eukaryota"/>
</dbReference>
<dbReference type="CDD" id="cd13996">
    <property type="entry name" value="STKc_EIF2AK"/>
    <property type="match status" value="1"/>
</dbReference>
<evidence type="ECO:0000256" key="1">
    <source>
        <dbReference type="ARBA" id="ARBA00022679"/>
    </source>
</evidence>
<evidence type="ECO:0000256" key="6">
    <source>
        <dbReference type="PROSITE-ProRule" id="PRU10141"/>
    </source>
</evidence>
<keyword evidence="7" id="KW-0175">Coiled coil</keyword>
<dbReference type="PANTHER" id="PTHR11042:SF187">
    <property type="entry name" value="EUKARYOTIC TRANSLATION INITIATION FACTOR 2-ALPHA KINASE 2"/>
    <property type="match status" value="1"/>
</dbReference>
<evidence type="ECO:0000259" key="9">
    <source>
        <dbReference type="PROSITE" id="PS50011"/>
    </source>
</evidence>
<dbReference type="InParanoid" id="B3RVC8"/>
<dbReference type="PROSITE" id="PS50011">
    <property type="entry name" value="PROTEIN_KINASE_DOM"/>
    <property type="match status" value="1"/>
</dbReference>
<evidence type="ECO:0000313" key="11">
    <source>
        <dbReference type="Proteomes" id="UP000009022"/>
    </source>
</evidence>
<organism evidence="10 11">
    <name type="scientific">Trichoplax adhaerens</name>
    <name type="common">Trichoplax reptans</name>
    <dbReference type="NCBI Taxonomy" id="10228"/>
    <lineage>
        <taxon>Eukaryota</taxon>
        <taxon>Metazoa</taxon>
        <taxon>Placozoa</taxon>
        <taxon>Uniplacotomia</taxon>
        <taxon>Trichoplacea</taxon>
        <taxon>Trichoplacidae</taxon>
        <taxon>Trichoplax</taxon>
    </lineage>
</organism>
<keyword evidence="4 6" id="KW-0067">ATP-binding</keyword>
<feature type="domain" description="Protein kinase" evidence="9">
    <location>
        <begin position="198"/>
        <end position="662"/>
    </location>
</feature>
<dbReference type="GeneID" id="6752726"/>
<dbReference type="GO" id="GO:0005524">
    <property type="term" value="F:ATP binding"/>
    <property type="evidence" value="ECO:0007669"/>
    <property type="project" value="UniProtKB-UniRule"/>
</dbReference>
<name>B3RVC8_TRIAD</name>
<feature type="compositionally biased region" description="Low complexity" evidence="8">
    <location>
        <begin position="337"/>
        <end position="351"/>
    </location>
</feature>
<evidence type="ECO:0000256" key="4">
    <source>
        <dbReference type="ARBA" id="ARBA00022840"/>
    </source>
</evidence>
<evidence type="ECO:0000256" key="3">
    <source>
        <dbReference type="ARBA" id="ARBA00022777"/>
    </source>
</evidence>
<dbReference type="KEGG" id="tad:TRIADDRAFT_55607"/>
<dbReference type="FunFam" id="1.10.510.10:FF:001969">
    <property type="entry name" value="Eukaryotic translation initiation factor 2-alpha kinase 1"/>
    <property type="match status" value="1"/>
</dbReference>
<evidence type="ECO:0000256" key="7">
    <source>
        <dbReference type="SAM" id="Coils"/>
    </source>
</evidence>
<evidence type="ECO:0000256" key="5">
    <source>
        <dbReference type="ARBA" id="ARBA00037982"/>
    </source>
</evidence>
<dbReference type="GO" id="GO:1990625">
    <property type="term" value="P:negative regulation of cytoplasmic translational initiation in response to stress"/>
    <property type="evidence" value="ECO:0000318"/>
    <property type="project" value="GO_Central"/>
</dbReference>
<dbReference type="AlphaFoldDB" id="B3RVC8"/>
<keyword evidence="1" id="KW-0808">Transferase</keyword>
<gene>
    <name evidence="10" type="ORF">TRIADDRAFT_55607</name>
</gene>
<feature type="region of interest" description="Disordered" evidence="8">
    <location>
        <begin position="1"/>
        <end position="28"/>
    </location>
</feature>
<feature type="region of interest" description="Disordered" evidence="8">
    <location>
        <begin position="330"/>
        <end position="365"/>
    </location>
</feature>
<dbReference type="PhylomeDB" id="B3RVC8"/>
<accession>B3RVC8</accession>
<dbReference type="SUPFAM" id="SSF56112">
    <property type="entry name" value="Protein kinase-like (PK-like)"/>
    <property type="match status" value="1"/>
</dbReference>
<evidence type="ECO:0000256" key="2">
    <source>
        <dbReference type="ARBA" id="ARBA00022741"/>
    </source>
</evidence>
<dbReference type="Gene3D" id="3.30.200.20">
    <property type="entry name" value="Phosphorylase Kinase, domain 1"/>
    <property type="match status" value="1"/>
</dbReference>
<dbReference type="PANTHER" id="PTHR11042">
    <property type="entry name" value="EUKARYOTIC TRANSLATION INITIATION FACTOR 2-ALPHA KINASE EIF2-ALPHA KINASE -RELATED"/>
    <property type="match status" value="1"/>
</dbReference>
<dbReference type="SMART" id="SM00220">
    <property type="entry name" value="S_TKc"/>
    <property type="match status" value="1"/>
</dbReference>
<dbReference type="InterPro" id="IPR050339">
    <property type="entry name" value="CC_SR_Kinase"/>
</dbReference>
<dbReference type="GO" id="GO:0005634">
    <property type="term" value="C:nucleus"/>
    <property type="evidence" value="ECO:0000318"/>
    <property type="project" value="GO_Central"/>
</dbReference>
<dbReference type="STRING" id="10228.B3RVC8"/>
<comment type="similarity">
    <text evidence="5">Belongs to the protein kinase superfamily. Ser/Thr protein kinase family. GCN2 subfamily.</text>
</comment>
<dbReference type="Pfam" id="PF00069">
    <property type="entry name" value="Pkinase"/>
    <property type="match status" value="2"/>
</dbReference>
<dbReference type="RefSeq" id="XP_002112004.1">
    <property type="nucleotide sequence ID" value="XM_002111968.1"/>
</dbReference>
<dbReference type="InterPro" id="IPR008271">
    <property type="entry name" value="Ser/Thr_kinase_AS"/>
</dbReference>
<dbReference type="InterPro" id="IPR017441">
    <property type="entry name" value="Protein_kinase_ATP_BS"/>
</dbReference>
<sequence length="725" mass="81318">MNETDQLSDISEDGLESPGPHTEFDDSDLLSNNVQAVSSMHQYESKQTHAFDPSENIVDYSIDHIEFARTGFANAGSSTIYDLLAKTFDSESMSNIDTGIMLITMAEQYLKLCGADEQQIKKIIRAIAAAEEFSRIRSSLGSDFLQVIKAVLERNGLSIMSVNQSILGANGNIPFQLELLFSSGSETFTISSHYHREFEELGFLGGGGFGRVFKAVHKVDRNSYAIKKIHVKLEEVEKVFREVRVLSRLEHPNIVRYNSAWLECETMDEIDSVSGTSNSQVTSHLSTNVDDSTYDKFANSNDLQRNTNDSEDSDGIVFEIIDKSSSIKISENRANESTSKTTSSTSNASKAQRLQDISSHSLEAKNRKKRLIQKLKSISRRDMSSSAKKFLLSKMYPSEISLSSLSKSSINDTSSSFHRSVSMNDALMLYRGGSPSNFRIPFPRSPSSPFGIGPSNKVVLYIQMRLCKNTLKNWLVERNFDVTNNCHCGVNPAQNFRIFKQLLEGIDYIHSQGLIHRDIKPHNIFFVNNADGQVMIGDFGLATLTSDKEENVSTNKNLDINSDPDLTSGVGTTLYASPEQKSGSCYDSKSDIYSLGVILFELFHVFGTDMERVTTISKMRDGILPSKFLQEWPEESETILLMTNKDSTKRPSASEILKLKYYKSADQIIATMEKKMEQKDAEIASLMRSFKELYTAVEQLQSQMQEKDQTISFLEQKLNVVNKIR</sequence>
<dbReference type="InterPro" id="IPR000719">
    <property type="entry name" value="Prot_kinase_dom"/>
</dbReference>
<feature type="coiled-coil region" evidence="7">
    <location>
        <begin position="662"/>
        <end position="717"/>
    </location>
</feature>